<gene>
    <name evidence="6" type="ORF">GHV41_06685</name>
</gene>
<dbReference type="AlphaFoldDB" id="A0A5Q2V945"/>
<evidence type="ECO:0000256" key="3">
    <source>
        <dbReference type="ARBA" id="ARBA00023125"/>
    </source>
</evidence>
<keyword evidence="4" id="KW-0804">Transcription</keyword>
<evidence type="ECO:0000256" key="4">
    <source>
        <dbReference type="ARBA" id="ARBA00023163"/>
    </source>
</evidence>
<dbReference type="InterPro" id="IPR036388">
    <property type="entry name" value="WH-like_DNA-bd_sf"/>
</dbReference>
<dbReference type="GO" id="GO:0000976">
    <property type="term" value="F:transcription cis-regulatory region binding"/>
    <property type="evidence" value="ECO:0007669"/>
    <property type="project" value="TreeGrafter"/>
</dbReference>
<dbReference type="Gene3D" id="1.10.10.10">
    <property type="entry name" value="Winged helix-like DNA-binding domain superfamily/Winged helix DNA-binding domain"/>
    <property type="match status" value="1"/>
</dbReference>
<accession>A0A5Q2V945</accession>
<evidence type="ECO:0000256" key="2">
    <source>
        <dbReference type="ARBA" id="ARBA00023015"/>
    </source>
</evidence>
<dbReference type="PROSITE" id="PS50931">
    <property type="entry name" value="HTH_LYSR"/>
    <property type="match status" value="1"/>
</dbReference>
<dbReference type="InterPro" id="IPR000847">
    <property type="entry name" value="LysR_HTH_N"/>
</dbReference>
<feature type="domain" description="HTH lysR-type" evidence="5">
    <location>
        <begin position="1"/>
        <end position="59"/>
    </location>
</feature>
<organism evidence="6 7">
    <name type="scientific">Serratia proteamaculans</name>
    <dbReference type="NCBI Taxonomy" id="28151"/>
    <lineage>
        <taxon>Bacteria</taxon>
        <taxon>Pseudomonadati</taxon>
        <taxon>Pseudomonadota</taxon>
        <taxon>Gammaproteobacteria</taxon>
        <taxon>Enterobacterales</taxon>
        <taxon>Yersiniaceae</taxon>
        <taxon>Serratia</taxon>
    </lineage>
</organism>
<evidence type="ECO:0000313" key="6">
    <source>
        <dbReference type="EMBL" id="QGH60545.1"/>
    </source>
</evidence>
<dbReference type="GO" id="GO:0003700">
    <property type="term" value="F:DNA-binding transcription factor activity"/>
    <property type="evidence" value="ECO:0007669"/>
    <property type="project" value="InterPro"/>
</dbReference>
<dbReference type="InterPro" id="IPR036390">
    <property type="entry name" value="WH_DNA-bd_sf"/>
</dbReference>
<proteinExistence type="inferred from homology"/>
<dbReference type="SUPFAM" id="SSF46785">
    <property type="entry name" value="Winged helix' DNA-binding domain"/>
    <property type="match status" value="1"/>
</dbReference>
<name>A0A5Q2V945_SERPR</name>
<dbReference type="PANTHER" id="PTHR30126">
    <property type="entry name" value="HTH-TYPE TRANSCRIPTIONAL REGULATOR"/>
    <property type="match status" value="1"/>
</dbReference>
<protein>
    <submittedName>
        <fullName evidence="6">LysR family transcriptional regulator</fullName>
    </submittedName>
</protein>
<evidence type="ECO:0000256" key="1">
    <source>
        <dbReference type="ARBA" id="ARBA00009437"/>
    </source>
</evidence>
<keyword evidence="3" id="KW-0238">DNA-binding</keyword>
<dbReference type="PANTHER" id="PTHR30126:SF40">
    <property type="entry name" value="HTH-TYPE TRANSCRIPTIONAL REGULATOR GLTR"/>
    <property type="match status" value="1"/>
</dbReference>
<keyword evidence="2" id="KW-0805">Transcription regulation</keyword>
<dbReference type="Pfam" id="PF00126">
    <property type="entry name" value="HTH_1"/>
    <property type="match status" value="1"/>
</dbReference>
<dbReference type="EMBL" id="CP045913">
    <property type="protein sequence ID" value="QGH60545.1"/>
    <property type="molecule type" value="Genomic_DNA"/>
</dbReference>
<evidence type="ECO:0000259" key="5">
    <source>
        <dbReference type="PROSITE" id="PS50931"/>
    </source>
</evidence>
<comment type="similarity">
    <text evidence="1">Belongs to the LysR transcriptional regulatory family.</text>
</comment>
<evidence type="ECO:0000313" key="7">
    <source>
        <dbReference type="Proteomes" id="UP000381260"/>
    </source>
</evidence>
<dbReference type="Proteomes" id="UP000381260">
    <property type="component" value="Chromosome"/>
</dbReference>
<sequence>MIFSRKIKHFMKVIEEGSYSKASESLCLTTSALRHSIYELERGVSSKLFLRCNSGIVLTDNGRCLYKSLCPIYHEVNRIYNDFMQDNSTATRIKIFMDGFYYPVVVDNLKIIQSQLCKEVVISQIEHSAHKELVLGNCDIAISTVIGIPESSRHISDLFLSREEVGILVSKKALVKCKDIKKLLKNEEVLHRSELLNHPIYKYVCNRIGYYGLECNFIGMPDFSDIMETISGGNGLTMITEDFIKRRRINEDILEFIPNPFPDSIIFERHMFFHTENYHEFGKIATILKNSRL</sequence>
<reference evidence="6 7" key="1">
    <citation type="submission" date="2019-11" db="EMBL/GenBank/DDBJ databases">
        <title>The Phosphoenolpyruvate Phosphotransferase System Regulates Serratia proteamaculans 336X Biofilm Formation and Wheat Roots colonization.</title>
        <authorList>
            <person name="Liu F."/>
        </authorList>
    </citation>
    <scope>NUCLEOTIDE SEQUENCE [LARGE SCALE GENOMIC DNA]</scope>
    <source>
        <strain evidence="6 7">336X</strain>
    </source>
</reference>